<proteinExistence type="predicted"/>
<dbReference type="EMBL" id="CP133621">
    <property type="protein sequence ID" value="WMV51073.1"/>
    <property type="molecule type" value="Genomic_DNA"/>
</dbReference>
<protein>
    <submittedName>
        <fullName evidence="2">Uncharacterized protein</fullName>
    </submittedName>
</protein>
<evidence type="ECO:0000313" key="2">
    <source>
        <dbReference type="EMBL" id="WMV51073.1"/>
    </source>
</evidence>
<dbReference type="AlphaFoldDB" id="A0AAF0UTG6"/>
<gene>
    <name evidence="2" type="ORF">MTR67_044458</name>
</gene>
<feature type="region of interest" description="Disordered" evidence="1">
    <location>
        <begin position="82"/>
        <end position="104"/>
    </location>
</feature>
<dbReference type="Proteomes" id="UP001234989">
    <property type="component" value="Chromosome 10"/>
</dbReference>
<accession>A0AAF0UTG6</accession>
<evidence type="ECO:0000313" key="3">
    <source>
        <dbReference type="Proteomes" id="UP001234989"/>
    </source>
</evidence>
<reference evidence="2" key="1">
    <citation type="submission" date="2023-08" db="EMBL/GenBank/DDBJ databases">
        <title>A de novo genome assembly of Solanum verrucosum Schlechtendal, a Mexican diploid species geographically isolated from the other diploid A-genome species in potato relatives.</title>
        <authorList>
            <person name="Hosaka K."/>
        </authorList>
    </citation>
    <scope>NUCLEOTIDE SEQUENCE</scope>
    <source>
        <tissue evidence="2">Young leaves</tissue>
    </source>
</reference>
<sequence length="104" mass="11287">MYHQYSPYVMVIGLVELSQVSYSVSSRFPSSLCCLVFQLAYSYIPCTDASWPASFDDADSGTPDQHFVSAELRKPGQGFAWGQKWSPGAGPVQGVGSGRDNSIL</sequence>
<organism evidence="2 3">
    <name type="scientific">Solanum verrucosum</name>
    <dbReference type="NCBI Taxonomy" id="315347"/>
    <lineage>
        <taxon>Eukaryota</taxon>
        <taxon>Viridiplantae</taxon>
        <taxon>Streptophyta</taxon>
        <taxon>Embryophyta</taxon>
        <taxon>Tracheophyta</taxon>
        <taxon>Spermatophyta</taxon>
        <taxon>Magnoliopsida</taxon>
        <taxon>eudicotyledons</taxon>
        <taxon>Gunneridae</taxon>
        <taxon>Pentapetalae</taxon>
        <taxon>asterids</taxon>
        <taxon>lamiids</taxon>
        <taxon>Solanales</taxon>
        <taxon>Solanaceae</taxon>
        <taxon>Solanoideae</taxon>
        <taxon>Solaneae</taxon>
        <taxon>Solanum</taxon>
    </lineage>
</organism>
<keyword evidence="3" id="KW-1185">Reference proteome</keyword>
<evidence type="ECO:0000256" key="1">
    <source>
        <dbReference type="SAM" id="MobiDB-lite"/>
    </source>
</evidence>
<name>A0AAF0UTG6_SOLVR</name>